<dbReference type="Proteomes" id="UP000474757">
    <property type="component" value="Unassembled WGS sequence"/>
</dbReference>
<evidence type="ECO:0000313" key="1">
    <source>
        <dbReference type="EMBL" id="NDV02890.1"/>
    </source>
</evidence>
<dbReference type="AlphaFoldDB" id="A0A6B2JXM3"/>
<dbReference type="EMBL" id="JAAGAB010000004">
    <property type="protein sequence ID" value="NDV02890.1"/>
    <property type="molecule type" value="Genomic_DNA"/>
</dbReference>
<proteinExistence type="predicted"/>
<name>A0A6B2JXM3_9RHOB</name>
<comment type="caution">
    <text evidence="1">The sequence shown here is derived from an EMBL/GenBank/DDBJ whole genome shotgun (WGS) entry which is preliminary data.</text>
</comment>
<gene>
    <name evidence="1" type="ORF">GZA08_18145</name>
</gene>
<evidence type="ECO:0000313" key="2">
    <source>
        <dbReference type="Proteomes" id="UP000474757"/>
    </source>
</evidence>
<dbReference type="RefSeq" id="WP_163896222.1">
    <property type="nucleotide sequence ID" value="NZ_JAAGAB010000004.1"/>
</dbReference>
<sequence>MDGIDICQEHQLTLPRWLASRTAEILASVTYRRGESPVSDHHFKMERKHLALQQRMKLMREVLAYERGKEGYKGSPFHCEFAEALERVEVQVGIEKWSPSSMTDQEKKASEIVHHILKQTWAQAGADTIAVDYKSARTASIYSVDRLTRKQVDYLSWDLEAIRPSTFENLGISRVEIVSDPT</sequence>
<keyword evidence="2" id="KW-1185">Reference proteome</keyword>
<organism evidence="1 2">
    <name type="scientific">Pseudoroseicyclus tamaricis</name>
    <dbReference type="NCBI Taxonomy" id="2705421"/>
    <lineage>
        <taxon>Bacteria</taxon>
        <taxon>Pseudomonadati</taxon>
        <taxon>Pseudomonadota</taxon>
        <taxon>Alphaproteobacteria</taxon>
        <taxon>Rhodobacterales</taxon>
        <taxon>Paracoccaceae</taxon>
        <taxon>Pseudoroseicyclus</taxon>
    </lineage>
</organism>
<accession>A0A6B2JXM3</accession>
<protein>
    <submittedName>
        <fullName evidence="1">Uncharacterized protein</fullName>
    </submittedName>
</protein>
<reference evidence="1 2" key="1">
    <citation type="submission" date="2020-02" db="EMBL/GenBank/DDBJ databases">
        <title>Pseudoroseicyclus tamarix, sp. nov., isolated from offshore sediment of a Tamarix chinensis forest.</title>
        <authorList>
            <person name="Gai Y."/>
        </authorList>
    </citation>
    <scope>NUCLEOTIDE SEQUENCE [LARGE SCALE GENOMIC DNA]</scope>
    <source>
        <strain evidence="1 2">CLL3-39</strain>
    </source>
</reference>